<dbReference type="InterPro" id="IPR036249">
    <property type="entry name" value="Thioredoxin-like_sf"/>
</dbReference>
<dbReference type="GO" id="GO:0016491">
    <property type="term" value="F:oxidoreductase activity"/>
    <property type="evidence" value="ECO:0007669"/>
    <property type="project" value="InterPro"/>
</dbReference>
<evidence type="ECO:0000313" key="3">
    <source>
        <dbReference type="Proteomes" id="UP001204144"/>
    </source>
</evidence>
<organism evidence="2 3">
    <name type="scientific">Lacihabitans soyangensis</name>
    <dbReference type="NCBI Taxonomy" id="869394"/>
    <lineage>
        <taxon>Bacteria</taxon>
        <taxon>Pseudomonadati</taxon>
        <taxon>Bacteroidota</taxon>
        <taxon>Cytophagia</taxon>
        <taxon>Cytophagales</taxon>
        <taxon>Leadbetterellaceae</taxon>
        <taxon>Lacihabitans</taxon>
    </lineage>
</organism>
<comment type="caution">
    <text evidence="2">The sequence shown here is derived from an EMBL/GenBank/DDBJ whole genome shotgun (WGS) entry which is preliminary data.</text>
</comment>
<feature type="domain" description="Thioredoxin" evidence="1">
    <location>
        <begin position="331"/>
        <end position="475"/>
    </location>
</feature>
<keyword evidence="3" id="KW-1185">Reference proteome</keyword>
<dbReference type="Pfam" id="PF17127">
    <property type="entry name" value="DUF5106"/>
    <property type="match status" value="1"/>
</dbReference>
<sequence>MFYRLSLILSILFISFLGRAQESYVYDIKVKLKGITETSKPIHLAHYYGNSQFLKVDSAKAENGVIRFKGKAGLQGGMYVVVLSASKYYDFLVSGTESEFTIEADTADFLNTVKFTGSKENEVLYNYRKYISDKTKDAMAIQKALQTNKEPEAQEANKKKMKGMQEEVTGYIKNTIKANEGFFAAKIIKVNMEPELPTEVPILANGRKDSTFMYRTYKKKFFENLDFSDERFIRTPFLQTKLEKYFKDLVYQVTDSITADADRVLLMSKKHKEMYRYTLWFLSNKYENINIIGLDGVFVHLAENHYLKDADWMDATQKNKIQERVDILKPIITGKVMPLLILQDTLGRDVNLMDIKAKYTVVYFYRYDCGHCQDHAPELMKFYDETKDKGIAIYHAGTHETGDMEEELTKTKAFIKKYKTVRLINVLDLKLRYDFRKRYDVYKTPTIYILDSEKRILAKGIPLEEIKGFIEFHEKKMTAKR</sequence>
<dbReference type="Gene3D" id="3.40.30.10">
    <property type="entry name" value="Glutaredoxin"/>
    <property type="match status" value="1"/>
</dbReference>
<dbReference type="Pfam" id="PF14289">
    <property type="entry name" value="DUF4369"/>
    <property type="match status" value="1"/>
</dbReference>
<protein>
    <submittedName>
        <fullName evidence="2">DUF4369 domain-containing protein</fullName>
    </submittedName>
</protein>
<name>A0AAE3H3V6_9BACT</name>
<reference evidence="2 3" key="1">
    <citation type="submission" date="2018-11" db="EMBL/GenBank/DDBJ databases">
        <title>Novel bacteria species description.</title>
        <authorList>
            <person name="Han J.-H."/>
        </authorList>
    </citation>
    <scope>NUCLEOTIDE SEQUENCE [LARGE SCALE GENOMIC DNA]</scope>
    <source>
        <strain evidence="2 3">KCTC23259</strain>
    </source>
</reference>
<accession>A0AAE3H3V6</accession>
<evidence type="ECO:0000313" key="2">
    <source>
        <dbReference type="EMBL" id="MCP9764413.1"/>
    </source>
</evidence>
<dbReference type="InterPro" id="IPR013766">
    <property type="entry name" value="Thioredoxin_domain"/>
</dbReference>
<dbReference type="InterPro" id="IPR000866">
    <property type="entry name" value="AhpC/TSA"/>
</dbReference>
<dbReference type="CDD" id="cd02966">
    <property type="entry name" value="TlpA_like_family"/>
    <property type="match status" value="1"/>
</dbReference>
<dbReference type="RefSeq" id="WP_255038105.1">
    <property type="nucleotide sequence ID" value="NZ_RJUF01000173.1"/>
</dbReference>
<gene>
    <name evidence="2" type="ORF">EGI31_15825</name>
</gene>
<dbReference type="SUPFAM" id="SSF52833">
    <property type="entry name" value="Thioredoxin-like"/>
    <property type="match status" value="1"/>
</dbReference>
<proteinExistence type="predicted"/>
<dbReference type="InterPro" id="IPR025380">
    <property type="entry name" value="DUF4369"/>
</dbReference>
<dbReference type="PANTHER" id="PTHR42852:SF13">
    <property type="entry name" value="PROTEIN DIPZ"/>
    <property type="match status" value="1"/>
</dbReference>
<dbReference type="InterPro" id="IPR050553">
    <property type="entry name" value="Thioredoxin_ResA/DsbE_sf"/>
</dbReference>
<dbReference type="EMBL" id="RJUF01000173">
    <property type="protein sequence ID" value="MCP9764413.1"/>
    <property type="molecule type" value="Genomic_DNA"/>
</dbReference>
<dbReference type="InterPro" id="IPR033395">
    <property type="entry name" value="DUF5106"/>
</dbReference>
<dbReference type="PANTHER" id="PTHR42852">
    <property type="entry name" value="THIOL:DISULFIDE INTERCHANGE PROTEIN DSBE"/>
    <property type="match status" value="1"/>
</dbReference>
<dbReference type="Proteomes" id="UP001204144">
    <property type="component" value="Unassembled WGS sequence"/>
</dbReference>
<dbReference type="Pfam" id="PF00578">
    <property type="entry name" value="AhpC-TSA"/>
    <property type="match status" value="1"/>
</dbReference>
<dbReference type="AlphaFoldDB" id="A0AAE3H3V6"/>
<evidence type="ECO:0000259" key="1">
    <source>
        <dbReference type="PROSITE" id="PS51352"/>
    </source>
</evidence>
<dbReference type="PROSITE" id="PS51352">
    <property type="entry name" value="THIOREDOXIN_2"/>
    <property type="match status" value="1"/>
</dbReference>
<dbReference type="GO" id="GO:0016209">
    <property type="term" value="F:antioxidant activity"/>
    <property type="evidence" value="ECO:0007669"/>
    <property type="project" value="InterPro"/>
</dbReference>